<protein>
    <recommendedName>
        <fullName evidence="1">Hemerythrin-like domain-containing protein</fullName>
    </recommendedName>
</protein>
<proteinExistence type="predicted"/>
<dbReference type="Gene3D" id="1.20.120.520">
    <property type="entry name" value="nmb1532 protein domain like"/>
    <property type="match status" value="1"/>
</dbReference>
<feature type="domain" description="Hemerythrin-like" evidence="1">
    <location>
        <begin position="54"/>
        <end position="183"/>
    </location>
</feature>
<dbReference type="PANTHER" id="PTHR38048">
    <property type="entry name" value="EXPRESSED PROTEIN"/>
    <property type="match status" value="1"/>
</dbReference>
<sequence>MNFIRTLKQLKQRISQYSPRALSTMPAAEERTATPKNELPALTPTEFRQYNRLADQMNQYHNGFRQYWNQLYTACESGQRPKSVTIRQFLSLGLRFAEGLEMHHSIEETYFFPLLARKMPSFRDQDALLGQHRKIHAGLDKFTAYLEECKKGERELILKELKVIMELFGEVLWQHLDDEVKELGAENMRKYWTLAEVNMLGK</sequence>
<dbReference type="Pfam" id="PF01814">
    <property type="entry name" value="Hemerythrin"/>
    <property type="match status" value="1"/>
</dbReference>
<comment type="caution">
    <text evidence="2">The sequence shown here is derived from an EMBL/GenBank/DDBJ whole genome shotgun (WGS) entry which is preliminary data.</text>
</comment>
<gene>
    <name evidence="2" type="ORF">Q9L58_000346</name>
</gene>
<accession>A0ABR3GY08</accession>
<reference evidence="2 3" key="1">
    <citation type="submission" date="2024-02" db="EMBL/GenBank/DDBJ databases">
        <title>Discinaceae phylogenomics.</title>
        <authorList>
            <person name="Dirks A.C."/>
            <person name="James T.Y."/>
        </authorList>
    </citation>
    <scope>NUCLEOTIDE SEQUENCE [LARGE SCALE GENOMIC DNA]</scope>
    <source>
        <strain evidence="2 3">ACD0624</strain>
    </source>
</reference>
<dbReference type="EMBL" id="JBBBZM010000002">
    <property type="protein sequence ID" value="KAL0640675.1"/>
    <property type="molecule type" value="Genomic_DNA"/>
</dbReference>
<dbReference type="InterPro" id="IPR053206">
    <property type="entry name" value="Dimeric_xanthone_biosynth"/>
</dbReference>
<evidence type="ECO:0000313" key="3">
    <source>
        <dbReference type="Proteomes" id="UP001447188"/>
    </source>
</evidence>
<evidence type="ECO:0000259" key="1">
    <source>
        <dbReference type="Pfam" id="PF01814"/>
    </source>
</evidence>
<organism evidence="2 3">
    <name type="scientific">Discina gigas</name>
    <dbReference type="NCBI Taxonomy" id="1032678"/>
    <lineage>
        <taxon>Eukaryota</taxon>
        <taxon>Fungi</taxon>
        <taxon>Dikarya</taxon>
        <taxon>Ascomycota</taxon>
        <taxon>Pezizomycotina</taxon>
        <taxon>Pezizomycetes</taxon>
        <taxon>Pezizales</taxon>
        <taxon>Discinaceae</taxon>
        <taxon>Discina</taxon>
    </lineage>
</organism>
<dbReference type="PANTHER" id="PTHR38048:SF1">
    <property type="entry name" value="HEMERYTHRIN-LIKE DOMAIN-CONTAINING PROTEIN"/>
    <property type="match status" value="1"/>
</dbReference>
<dbReference type="Proteomes" id="UP001447188">
    <property type="component" value="Unassembled WGS sequence"/>
</dbReference>
<evidence type="ECO:0000313" key="2">
    <source>
        <dbReference type="EMBL" id="KAL0640675.1"/>
    </source>
</evidence>
<name>A0ABR3GY08_9PEZI</name>
<dbReference type="CDD" id="cd12108">
    <property type="entry name" value="Hr-like"/>
    <property type="match status" value="1"/>
</dbReference>
<keyword evidence="3" id="KW-1185">Reference proteome</keyword>
<dbReference type="InterPro" id="IPR012312">
    <property type="entry name" value="Hemerythrin-like"/>
</dbReference>